<evidence type="ECO:0000256" key="3">
    <source>
        <dbReference type="SAM" id="MobiDB-lite"/>
    </source>
</evidence>
<name>A0A5Q2RDV1_9ACTN</name>
<evidence type="ECO:0000313" key="6">
    <source>
        <dbReference type="Proteomes" id="UP000334019"/>
    </source>
</evidence>
<keyword evidence="2" id="KW-0804">Transcription</keyword>
<dbReference type="AlphaFoldDB" id="A0A5Q2RDV1"/>
<feature type="domain" description="HTH araC/xylS-type" evidence="4">
    <location>
        <begin position="252"/>
        <end position="335"/>
    </location>
</feature>
<dbReference type="SUPFAM" id="SSF46689">
    <property type="entry name" value="Homeodomain-like"/>
    <property type="match status" value="2"/>
</dbReference>
<dbReference type="Pfam" id="PF01965">
    <property type="entry name" value="DJ-1_PfpI"/>
    <property type="match status" value="1"/>
</dbReference>
<dbReference type="SMART" id="SM00342">
    <property type="entry name" value="HTH_ARAC"/>
    <property type="match status" value="1"/>
</dbReference>
<dbReference type="PANTHER" id="PTHR43130">
    <property type="entry name" value="ARAC-FAMILY TRANSCRIPTIONAL REGULATOR"/>
    <property type="match status" value="1"/>
</dbReference>
<evidence type="ECO:0000256" key="2">
    <source>
        <dbReference type="ARBA" id="ARBA00023163"/>
    </source>
</evidence>
<gene>
    <name evidence="5" type="ORF">GH723_08085</name>
</gene>
<evidence type="ECO:0000259" key="4">
    <source>
        <dbReference type="SMART" id="SM00342"/>
    </source>
</evidence>
<proteinExistence type="predicted"/>
<dbReference type="InterPro" id="IPR029062">
    <property type="entry name" value="Class_I_gatase-like"/>
</dbReference>
<evidence type="ECO:0000256" key="1">
    <source>
        <dbReference type="ARBA" id="ARBA00023015"/>
    </source>
</evidence>
<dbReference type="InterPro" id="IPR009057">
    <property type="entry name" value="Homeodomain-like_sf"/>
</dbReference>
<dbReference type="CDD" id="cd03137">
    <property type="entry name" value="GATase1_AraC_1"/>
    <property type="match status" value="1"/>
</dbReference>
<dbReference type="KEGG" id="atq:GH723_08085"/>
<sequence>MAATEGRPRHRHESAHAPSGPSHRHRVVAAVSPGVNLFEMAVAAEVFGLERPEVGVEWYDFAIATADARPVPVGGGATLTPSAALDAVAHAGTVIVPNASPVAPATSPAMIDALCDAHARGARIVSFCSGAFALAEAGLLDGRPATTHWVFAEELAARFPAVQLRENVLFVDDGDVLTSAGTAAAIDLALHIVRRDHGADVANTVARRMVVPPHRDGGQAQFVAQPVVDDGCDPADALAPVLEWALAHLRDPITVDQLAARALMSPRTFARRFQASVGTTPLQWVLRQRIHRAQELLETTDLPLDRVAEEAGLGTAANLRLHLRRVAQTSPSAYRRTFRRTPADAPTG</sequence>
<reference evidence="5 6" key="1">
    <citation type="submission" date="2019-11" db="EMBL/GenBank/DDBJ databases">
        <authorList>
            <person name="He Y."/>
        </authorList>
    </citation>
    <scope>NUCLEOTIDE SEQUENCE [LARGE SCALE GENOMIC DNA]</scope>
    <source>
        <strain evidence="5 6">SCSIO 58843</strain>
    </source>
</reference>
<dbReference type="RefSeq" id="WP_153759176.1">
    <property type="nucleotide sequence ID" value="NZ_CP045851.1"/>
</dbReference>
<dbReference type="InterPro" id="IPR002818">
    <property type="entry name" value="DJ-1/PfpI"/>
</dbReference>
<dbReference type="Gene3D" id="3.40.50.880">
    <property type="match status" value="1"/>
</dbReference>
<protein>
    <submittedName>
        <fullName evidence="5">Helix-turn-helix domain-containing protein</fullName>
    </submittedName>
</protein>
<dbReference type="PANTHER" id="PTHR43130:SF3">
    <property type="entry name" value="HTH-TYPE TRANSCRIPTIONAL REGULATOR RV1931C"/>
    <property type="match status" value="1"/>
</dbReference>
<evidence type="ECO:0000313" key="5">
    <source>
        <dbReference type="EMBL" id="QGG95068.1"/>
    </source>
</evidence>
<dbReference type="InterPro" id="IPR018060">
    <property type="entry name" value="HTH_AraC"/>
</dbReference>
<accession>A0A5Q2RDV1</accession>
<dbReference type="EMBL" id="CP045851">
    <property type="protein sequence ID" value="QGG95068.1"/>
    <property type="molecule type" value="Genomic_DNA"/>
</dbReference>
<dbReference type="GO" id="GO:0043565">
    <property type="term" value="F:sequence-specific DNA binding"/>
    <property type="evidence" value="ECO:0007669"/>
    <property type="project" value="InterPro"/>
</dbReference>
<dbReference type="Pfam" id="PF12833">
    <property type="entry name" value="HTH_18"/>
    <property type="match status" value="1"/>
</dbReference>
<dbReference type="Gene3D" id="1.10.10.60">
    <property type="entry name" value="Homeodomain-like"/>
    <property type="match status" value="1"/>
</dbReference>
<keyword evidence="1" id="KW-0805">Transcription regulation</keyword>
<dbReference type="SUPFAM" id="SSF52317">
    <property type="entry name" value="Class I glutamine amidotransferase-like"/>
    <property type="match status" value="1"/>
</dbReference>
<dbReference type="Proteomes" id="UP000334019">
    <property type="component" value="Chromosome"/>
</dbReference>
<dbReference type="InterPro" id="IPR052158">
    <property type="entry name" value="INH-QAR"/>
</dbReference>
<organism evidence="5 6">
    <name type="scientific">Actinomarinicola tropica</name>
    <dbReference type="NCBI Taxonomy" id="2789776"/>
    <lineage>
        <taxon>Bacteria</taxon>
        <taxon>Bacillati</taxon>
        <taxon>Actinomycetota</taxon>
        <taxon>Acidimicrobiia</taxon>
        <taxon>Acidimicrobiales</taxon>
        <taxon>Iamiaceae</taxon>
        <taxon>Actinomarinicola</taxon>
    </lineage>
</organism>
<feature type="region of interest" description="Disordered" evidence="3">
    <location>
        <begin position="1"/>
        <end position="25"/>
    </location>
</feature>
<dbReference type="GO" id="GO:0003700">
    <property type="term" value="F:DNA-binding transcription factor activity"/>
    <property type="evidence" value="ECO:0007669"/>
    <property type="project" value="InterPro"/>
</dbReference>
<keyword evidence="6" id="KW-1185">Reference proteome</keyword>